<dbReference type="Proteomes" id="UP001054945">
    <property type="component" value="Unassembled WGS sequence"/>
</dbReference>
<proteinExistence type="predicted"/>
<sequence>MSVSQPEDLKQLSFEDSYKVFGLNFGQGVSLIPRLRAPQTNTQRLLDLSTSFNNFPISYNVLIHGFKYANFAQVLFWAFVYNIRKILLFFPGSPRKEKQNFFPSNLFEYLKKTDSTLNTSMKYLKTSCWLSPSQTELIWKLKPLRSSLIRTAKSSRPFQFLSQRYTNLQPLPIPQRRGAGDKNTDVNLHA</sequence>
<evidence type="ECO:0000313" key="2">
    <source>
        <dbReference type="Proteomes" id="UP001054945"/>
    </source>
</evidence>
<gene>
    <name evidence="1" type="ORF">CEXT_757731</name>
</gene>
<keyword evidence="2" id="KW-1185">Reference proteome</keyword>
<accession>A0AAV4P9D6</accession>
<organism evidence="1 2">
    <name type="scientific">Caerostris extrusa</name>
    <name type="common">Bark spider</name>
    <name type="synonym">Caerostris bankana</name>
    <dbReference type="NCBI Taxonomy" id="172846"/>
    <lineage>
        <taxon>Eukaryota</taxon>
        <taxon>Metazoa</taxon>
        <taxon>Ecdysozoa</taxon>
        <taxon>Arthropoda</taxon>
        <taxon>Chelicerata</taxon>
        <taxon>Arachnida</taxon>
        <taxon>Araneae</taxon>
        <taxon>Araneomorphae</taxon>
        <taxon>Entelegynae</taxon>
        <taxon>Araneoidea</taxon>
        <taxon>Araneidae</taxon>
        <taxon>Caerostris</taxon>
    </lineage>
</organism>
<protein>
    <submittedName>
        <fullName evidence="1">Uncharacterized protein</fullName>
    </submittedName>
</protein>
<dbReference type="AlphaFoldDB" id="A0AAV4P9D6"/>
<comment type="caution">
    <text evidence="1">The sequence shown here is derived from an EMBL/GenBank/DDBJ whole genome shotgun (WGS) entry which is preliminary data.</text>
</comment>
<name>A0AAV4P9D6_CAEEX</name>
<dbReference type="EMBL" id="BPLR01021679">
    <property type="protein sequence ID" value="GIX92306.1"/>
    <property type="molecule type" value="Genomic_DNA"/>
</dbReference>
<evidence type="ECO:0000313" key="1">
    <source>
        <dbReference type="EMBL" id="GIX92306.1"/>
    </source>
</evidence>
<reference evidence="1 2" key="1">
    <citation type="submission" date="2021-06" db="EMBL/GenBank/DDBJ databases">
        <title>Caerostris extrusa draft genome.</title>
        <authorList>
            <person name="Kono N."/>
            <person name="Arakawa K."/>
        </authorList>
    </citation>
    <scope>NUCLEOTIDE SEQUENCE [LARGE SCALE GENOMIC DNA]</scope>
</reference>